<dbReference type="EMBL" id="JARBDR010000923">
    <property type="protein sequence ID" value="KAJ8298409.1"/>
    <property type="molecule type" value="Genomic_DNA"/>
</dbReference>
<keyword evidence="1" id="KW-0430">Lectin</keyword>
<evidence type="ECO:0000259" key="3">
    <source>
        <dbReference type="PROSITE" id="PS50041"/>
    </source>
</evidence>
<dbReference type="InterPro" id="IPR051663">
    <property type="entry name" value="CLec_Tetranectin-domain"/>
</dbReference>
<organism evidence="4 5">
    <name type="scientific">Tegillarca granosa</name>
    <name type="common">Malaysian cockle</name>
    <name type="synonym">Anadara granosa</name>
    <dbReference type="NCBI Taxonomy" id="220873"/>
    <lineage>
        <taxon>Eukaryota</taxon>
        <taxon>Metazoa</taxon>
        <taxon>Spiralia</taxon>
        <taxon>Lophotrochozoa</taxon>
        <taxon>Mollusca</taxon>
        <taxon>Bivalvia</taxon>
        <taxon>Autobranchia</taxon>
        <taxon>Pteriomorphia</taxon>
        <taxon>Arcoida</taxon>
        <taxon>Arcoidea</taxon>
        <taxon>Arcidae</taxon>
        <taxon>Tegillarca</taxon>
    </lineage>
</organism>
<dbReference type="Gene3D" id="3.10.100.10">
    <property type="entry name" value="Mannose-Binding Protein A, subunit A"/>
    <property type="match status" value="1"/>
</dbReference>
<evidence type="ECO:0000313" key="5">
    <source>
        <dbReference type="Proteomes" id="UP001217089"/>
    </source>
</evidence>
<evidence type="ECO:0000256" key="2">
    <source>
        <dbReference type="SAM" id="SignalP"/>
    </source>
</evidence>
<sequence length="165" mass="18495">MFILVFIIVFGDLVYETRALCPASSFTNPDSGICYWYNPSLVTATACNTSCVLNGGIIGEIPDENSQLFLMQHFQSVGVTGGIWVGVNDIDAELNFRTWDGYPQSYFNWRLGQPNGYPLDAGATEQDCMAMFTTDNFRWQDKPCGDNYMCLCSYRSCKLKIIIAI</sequence>
<keyword evidence="5" id="KW-1185">Reference proteome</keyword>
<feature type="chain" id="PRO_5046419006" description="C-type lectin domain-containing protein" evidence="2">
    <location>
        <begin position="20"/>
        <end position="165"/>
    </location>
</feature>
<feature type="signal peptide" evidence="2">
    <location>
        <begin position="1"/>
        <end position="19"/>
    </location>
</feature>
<dbReference type="CDD" id="cd00037">
    <property type="entry name" value="CLECT"/>
    <property type="match status" value="1"/>
</dbReference>
<evidence type="ECO:0000313" key="4">
    <source>
        <dbReference type="EMBL" id="KAJ8298409.1"/>
    </source>
</evidence>
<dbReference type="Pfam" id="PF00059">
    <property type="entry name" value="Lectin_C"/>
    <property type="match status" value="1"/>
</dbReference>
<dbReference type="PANTHER" id="PTHR22799:SF6">
    <property type="entry name" value="C-TYPE LECTIN DOMAIN FAMILY 4 MEMBER M-LIKE"/>
    <property type="match status" value="1"/>
</dbReference>
<reference evidence="4 5" key="1">
    <citation type="submission" date="2022-12" db="EMBL/GenBank/DDBJ databases">
        <title>Chromosome-level genome of Tegillarca granosa.</title>
        <authorList>
            <person name="Kim J."/>
        </authorList>
    </citation>
    <scope>NUCLEOTIDE SEQUENCE [LARGE SCALE GENOMIC DNA]</scope>
    <source>
        <strain evidence="4">Teg-2019</strain>
        <tissue evidence="4">Adductor muscle</tissue>
    </source>
</reference>
<dbReference type="InterPro" id="IPR016186">
    <property type="entry name" value="C-type_lectin-like/link_sf"/>
</dbReference>
<protein>
    <recommendedName>
        <fullName evidence="3">C-type lectin domain-containing protein</fullName>
    </recommendedName>
</protein>
<dbReference type="InterPro" id="IPR001304">
    <property type="entry name" value="C-type_lectin-like"/>
</dbReference>
<accession>A0ABQ9E2P2</accession>
<dbReference type="PROSITE" id="PS50041">
    <property type="entry name" value="C_TYPE_LECTIN_2"/>
    <property type="match status" value="1"/>
</dbReference>
<proteinExistence type="predicted"/>
<dbReference type="Proteomes" id="UP001217089">
    <property type="component" value="Unassembled WGS sequence"/>
</dbReference>
<dbReference type="InterPro" id="IPR016187">
    <property type="entry name" value="CTDL_fold"/>
</dbReference>
<comment type="caution">
    <text evidence="4">The sequence shown here is derived from an EMBL/GenBank/DDBJ whole genome shotgun (WGS) entry which is preliminary data.</text>
</comment>
<gene>
    <name evidence="4" type="ORF">KUTeg_024940</name>
</gene>
<evidence type="ECO:0000256" key="1">
    <source>
        <dbReference type="ARBA" id="ARBA00022734"/>
    </source>
</evidence>
<dbReference type="PANTHER" id="PTHR22799">
    <property type="entry name" value="TETRANECTIN-RELATED"/>
    <property type="match status" value="1"/>
</dbReference>
<dbReference type="SMART" id="SM00034">
    <property type="entry name" value="CLECT"/>
    <property type="match status" value="1"/>
</dbReference>
<feature type="domain" description="C-type lectin" evidence="3">
    <location>
        <begin position="30"/>
        <end position="153"/>
    </location>
</feature>
<keyword evidence="2" id="KW-0732">Signal</keyword>
<name>A0ABQ9E2P2_TEGGR</name>
<dbReference type="SUPFAM" id="SSF56436">
    <property type="entry name" value="C-type lectin-like"/>
    <property type="match status" value="1"/>
</dbReference>